<feature type="domain" description="LysM" evidence="1">
    <location>
        <begin position="57"/>
        <end position="102"/>
    </location>
</feature>
<keyword evidence="4" id="KW-1185">Reference proteome</keyword>
<feature type="domain" description="LysM" evidence="1">
    <location>
        <begin position="8"/>
        <end position="52"/>
    </location>
</feature>
<dbReference type="Gene3D" id="3.10.350.10">
    <property type="entry name" value="LysM domain"/>
    <property type="match status" value="2"/>
</dbReference>
<dbReference type="InterPro" id="IPR018392">
    <property type="entry name" value="LysM"/>
</dbReference>
<dbReference type="SUPFAM" id="SSF54106">
    <property type="entry name" value="LysM domain"/>
    <property type="match status" value="2"/>
</dbReference>
<evidence type="ECO:0000259" key="2">
    <source>
        <dbReference type="PROSITE" id="PS51910"/>
    </source>
</evidence>
<dbReference type="GO" id="GO:0070492">
    <property type="term" value="F:oligosaccharide binding"/>
    <property type="evidence" value="ECO:0007669"/>
    <property type="project" value="TreeGrafter"/>
</dbReference>
<dbReference type="CDD" id="cd00118">
    <property type="entry name" value="LysM"/>
    <property type="match status" value="2"/>
</dbReference>
<protein>
    <submittedName>
        <fullName evidence="3">Germination protein</fullName>
    </submittedName>
</protein>
<dbReference type="Proteomes" id="UP000595897">
    <property type="component" value="Chromosome"/>
</dbReference>
<accession>A0A7R7EIS5</accession>
<sequence length="439" mass="50668">MRYGINMIIYVVQVGDTITSIANKYGVSEARIIQENGLHNPTDLVIGQTIVITYPQKIYVVKEGDTLSDIALNQGISIMQLYRNNPFLWEREYIYPGEELVISYNTLATITTNAYAFPYVNMNVLKKALPNLTYLSILNYKTLKKGEIESFYDDTELIKTAKQYGVAPVMLVTSITFQGVRNPEMIYEILLNPEYQDNHAQNMIKVMKEKGYYGVNITITFLSKATEQLYINYLKRVTAHFHKEGYPVFVTIDPNFTIKENKLYFEEVDYSFFNDLVEEVYIMRFFWGTQYVPPMPVSSVANISLYVDYMKQMIDPKKINVGFPLLGYDWTLPYVEGYSEGNAITLDSALDLARLMESTIQFDEISETPNYEYNNNLGESIIEHIVWFVDARTIYGIVNLVIENNLRGNGLWNIMNYNPQLWLITNSNCIIEKVLPEMG</sequence>
<dbReference type="SUPFAM" id="SSF51445">
    <property type="entry name" value="(Trans)glycosidases"/>
    <property type="match status" value="1"/>
</dbReference>
<gene>
    <name evidence="3" type="ORF">bsdtb5_05020</name>
</gene>
<reference evidence="3 4" key="1">
    <citation type="submission" date="2020-11" db="EMBL/GenBank/DDBJ databases">
        <title>Draft genome sequencing of a Lachnospiraceae strain isolated from anoxic soil subjected to BSD treatment.</title>
        <authorList>
            <person name="Uek A."/>
            <person name="Tonouchi A."/>
        </authorList>
    </citation>
    <scope>NUCLEOTIDE SEQUENCE [LARGE SCALE GENOMIC DNA]</scope>
    <source>
        <strain evidence="3 4">TB5</strain>
    </source>
</reference>
<dbReference type="GO" id="GO:0012505">
    <property type="term" value="C:endomembrane system"/>
    <property type="evidence" value="ECO:0007669"/>
    <property type="project" value="TreeGrafter"/>
</dbReference>
<dbReference type="PROSITE" id="PS51782">
    <property type="entry name" value="LYSM"/>
    <property type="match status" value="2"/>
</dbReference>
<dbReference type="PROSITE" id="PS51910">
    <property type="entry name" value="GH18_2"/>
    <property type="match status" value="1"/>
</dbReference>
<organism evidence="3 4">
    <name type="scientific">Anaeromicropila herbilytica</name>
    <dbReference type="NCBI Taxonomy" id="2785025"/>
    <lineage>
        <taxon>Bacteria</taxon>
        <taxon>Bacillati</taxon>
        <taxon>Bacillota</taxon>
        <taxon>Clostridia</taxon>
        <taxon>Lachnospirales</taxon>
        <taxon>Lachnospiraceae</taxon>
        <taxon>Anaeromicropila</taxon>
    </lineage>
</organism>
<proteinExistence type="predicted"/>
<name>A0A7R7EIS5_9FIRM</name>
<dbReference type="InterPro" id="IPR017853">
    <property type="entry name" value="GH"/>
</dbReference>
<dbReference type="SMART" id="SM00257">
    <property type="entry name" value="LysM"/>
    <property type="match status" value="2"/>
</dbReference>
<dbReference type="InterPro" id="IPR036779">
    <property type="entry name" value="LysM_dom_sf"/>
</dbReference>
<dbReference type="AlphaFoldDB" id="A0A7R7EIS5"/>
<dbReference type="InterPro" id="IPR029070">
    <property type="entry name" value="Chitinase_insertion_sf"/>
</dbReference>
<dbReference type="PANTHER" id="PTHR46066">
    <property type="entry name" value="CHITINASE DOMAIN-CONTAINING PROTEIN 1 FAMILY MEMBER"/>
    <property type="match status" value="1"/>
</dbReference>
<dbReference type="Gene3D" id="3.10.50.10">
    <property type="match status" value="1"/>
</dbReference>
<evidence type="ECO:0000259" key="1">
    <source>
        <dbReference type="PROSITE" id="PS51782"/>
    </source>
</evidence>
<feature type="domain" description="GH18" evidence="2">
    <location>
        <begin position="104"/>
        <end position="439"/>
    </location>
</feature>
<dbReference type="Gene3D" id="3.20.20.80">
    <property type="entry name" value="Glycosidases"/>
    <property type="match status" value="1"/>
</dbReference>
<evidence type="ECO:0000313" key="4">
    <source>
        <dbReference type="Proteomes" id="UP000595897"/>
    </source>
</evidence>
<dbReference type="InterPro" id="IPR001223">
    <property type="entry name" value="Glyco_hydro18_cat"/>
</dbReference>
<dbReference type="EMBL" id="AP024169">
    <property type="protein sequence ID" value="BCN29207.1"/>
    <property type="molecule type" value="Genomic_DNA"/>
</dbReference>
<dbReference type="KEGG" id="ahb:bsdtb5_05020"/>
<dbReference type="GO" id="GO:0005975">
    <property type="term" value="P:carbohydrate metabolic process"/>
    <property type="evidence" value="ECO:0007669"/>
    <property type="project" value="InterPro"/>
</dbReference>
<evidence type="ECO:0000313" key="3">
    <source>
        <dbReference type="EMBL" id="BCN29207.1"/>
    </source>
</evidence>
<dbReference type="Pfam" id="PF01476">
    <property type="entry name" value="LysM"/>
    <property type="match status" value="2"/>
</dbReference>
<dbReference type="PANTHER" id="PTHR46066:SF2">
    <property type="entry name" value="CHITINASE DOMAIN-CONTAINING PROTEIN 1"/>
    <property type="match status" value="1"/>
</dbReference>
<dbReference type="Pfam" id="PF00704">
    <property type="entry name" value="Glyco_hydro_18"/>
    <property type="match status" value="1"/>
</dbReference>